<dbReference type="PROSITE" id="PS00915">
    <property type="entry name" value="PI3_4_KINASE_1"/>
    <property type="match status" value="1"/>
</dbReference>
<evidence type="ECO:0000313" key="17">
    <source>
        <dbReference type="EMBL" id="JAP98161.1"/>
    </source>
</evidence>
<dbReference type="InterPro" id="IPR003151">
    <property type="entry name" value="PIK-rel_kinase_FAT"/>
</dbReference>
<dbReference type="PROSITE" id="PS00916">
    <property type="entry name" value="PI3_4_KINASE_2"/>
    <property type="match status" value="1"/>
</dbReference>
<keyword evidence="9" id="KW-0131">Cell cycle</keyword>
<dbReference type="GO" id="GO:0044877">
    <property type="term" value="F:protein-containing complex binding"/>
    <property type="evidence" value="ECO:0007669"/>
    <property type="project" value="InterPro"/>
</dbReference>
<dbReference type="InterPro" id="IPR018936">
    <property type="entry name" value="PI3/4_kinase_CS"/>
</dbReference>
<dbReference type="InterPro" id="IPR036738">
    <property type="entry name" value="FRB_sf"/>
</dbReference>
<dbReference type="GO" id="GO:2000243">
    <property type="term" value="P:positive regulation of reproductive process"/>
    <property type="evidence" value="ECO:0007669"/>
    <property type="project" value="UniProtKB-ARBA"/>
</dbReference>
<dbReference type="Pfam" id="PF00454">
    <property type="entry name" value="PI3_PI4_kinase"/>
    <property type="match status" value="1"/>
</dbReference>
<feature type="domain" description="FAT" evidence="15">
    <location>
        <begin position="1332"/>
        <end position="1878"/>
    </location>
</feature>
<dbReference type="GO" id="GO:0031931">
    <property type="term" value="C:TORC1 complex"/>
    <property type="evidence" value="ECO:0007669"/>
    <property type="project" value="UniProtKB-ARBA"/>
</dbReference>
<dbReference type="Gene3D" id="1.10.1070.11">
    <property type="entry name" value="Phosphatidylinositol 3-/4-kinase, catalytic domain"/>
    <property type="match status" value="1"/>
</dbReference>
<protein>
    <recommendedName>
        <fullName evidence="12">Serine/threonine-protein kinase TOR</fullName>
        <ecNumber evidence="12">2.7.11.1</ecNumber>
    </recommendedName>
</protein>
<dbReference type="Gene3D" id="1.25.10.10">
    <property type="entry name" value="Leucine-rich Repeat Variant"/>
    <property type="match status" value="4"/>
</dbReference>
<evidence type="ECO:0000256" key="4">
    <source>
        <dbReference type="ARBA" id="ARBA00022737"/>
    </source>
</evidence>
<dbReference type="InterPro" id="IPR009076">
    <property type="entry name" value="FRB_dom"/>
</dbReference>
<keyword evidence="3 12" id="KW-0808">Transferase</keyword>
<evidence type="ECO:0000259" key="16">
    <source>
        <dbReference type="PROSITE" id="PS51190"/>
    </source>
</evidence>
<dbReference type="GO" id="GO:0005634">
    <property type="term" value="C:nucleus"/>
    <property type="evidence" value="ECO:0007669"/>
    <property type="project" value="TreeGrafter"/>
</dbReference>
<dbReference type="SUPFAM" id="SSF56112">
    <property type="entry name" value="Protein kinase-like (PK-like)"/>
    <property type="match status" value="1"/>
</dbReference>
<keyword evidence="7 12" id="KW-0067">ATP-binding</keyword>
<dbReference type="InterPro" id="IPR014009">
    <property type="entry name" value="PIK_FAT"/>
</dbReference>
<dbReference type="GO" id="GO:0031932">
    <property type="term" value="C:TORC2 complex"/>
    <property type="evidence" value="ECO:0007669"/>
    <property type="project" value="TreeGrafter"/>
</dbReference>
<evidence type="ECO:0000256" key="2">
    <source>
        <dbReference type="ARBA" id="ARBA00022527"/>
    </source>
</evidence>
<keyword evidence="2 12" id="KW-0723">Serine/threonine-protein kinase</keyword>
<dbReference type="SMART" id="SM00146">
    <property type="entry name" value="PI3Kc"/>
    <property type="match status" value="1"/>
</dbReference>
<reference evidence="18" key="1">
    <citation type="journal article" date="2016" name="Gigascience">
        <title>De novo construction of an expanded transcriptome assembly for the western tarnished plant bug, Lygus hesperus.</title>
        <authorList>
            <person name="Tassone E.E."/>
            <person name="Geib S.M."/>
            <person name="Hall B."/>
            <person name="Fabrick J.A."/>
            <person name="Brent C.S."/>
            <person name="Hull J.J."/>
        </authorList>
    </citation>
    <scope>NUCLEOTIDE SEQUENCE</scope>
</reference>
<dbReference type="InterPro" id="IPR024585">
    <property type="entry name" value="mTOR_dom"/>
</dbReference>
<dbReference type="Pfam" id="PF02259">
    <property type="entry name" value="FAT"/>
    <property type="match status" value="1"/>
</dbReference>
<dbReference type="Gene3D" id="1.20.120.150">
    <property type="entry name" value="FKBP12-rapamycin binding domain"/>
    <property type="match status" value="1"/>
</dbReference>
<dbReference type="SMART" id="SM01345">
    <property type="entry name" value="Rapamycin_bind"/>
    <property type="match status" value="1"/>
</dbReference>
<dbReference type="InterPro" id="IPR016024">
    <property type="entry name" value="ARM-type_fold"/>
</dbReference>
<dbReference type="GO" id="GO:0010605">
    <property type="term" value="P:negative regulation of macromolecule metabolic process"/>
    <property type="evidence" value="ECO:0007669"/>
    <property type="project" value="UniProtKB-ARBA"/>
</dbReference>
<comment type="similarity">
    <text evidence="1 12">Belongs to the PI3/PI4-kinase family.</text>
</comment>
<dbReference type="SUPFAM" id="SSF48371">
    <property type="entry name" value="ARM repeat"/>
    <property type="match status" value="1"/>
</dbReference>
<dbReference type="PROSITE" id="PS51189">
    <property type="entry name" value="FAT"/>
    <property type="match status" value="1"/>
</dbReference>
<dbReference type="GO" id="GO:0016242">
    <property type="term" value="P:negative regulation of macroautophagy"/>
    <property type="evidence" value="ECO:0007669"/>
    <property type="project" value="TreeGrafter"/>
</dbReference>
<dbReference type="GO" id="GO:0005524">
    <property type="term" value="F:ATP binding"/>
    <property type="evidence" value="ECO:0007669"/>
    <property type="project" value="UniProtKB-KW"/>
</dbReference>
<feature type="domain" description="PI3K/PI4K catalytic" evidence="14">
    <location>
        <begin position="2052"/>
        <end position="2366"/>
    </location>
</feature>
<dbReference type="InterPro" id="IPR003152">
    <property type="entry name" value="FATC_dom"/>
</dbReference>
<name>A0A146LK87_LYGHE</name>
<dbReference type="FunFam" id="1.10.1070.11:FF:000007">
    <property type="entry name" value="Serine/threonine-protein kinase TOR"/>
    <property type="match status" value="1"/>
</dbReference>
<evidence type="ECO:0000256" key="10">
    <source>
        <dbReference type="ARBA" id="ARBA00047899"/>
    </source>
</evidence>
<evidence type="ECO:0000256" key="9">
    <source>
        <dbReference type="ARBA" id="ARBA00023306"/>
    </source>
</evidence>
<keyword evidence="6 12" id="KW-0418">Kinase</keyword>
<dbReference type="GO" id="GO:0004674">
    <property type="term" value="F:protein serine/threonine kinase activity"/>
    <property type="evidence" value="ECO:0007669"/>
    <property type="project" value="UniProtKB-KW"/>
</dbReference>
<feature type="compositionally biased region" description="Polar residues" evidence="13">
    <location>
        <begin position="1"/>
        <end position="14"/>
    </location>
</feature>
<sequence length="2449" mass="279093">MATSRSSIIASQLKSRNEDKRNRAAQELYRYIKSELRELSPEELTSFIDDFNNTHVYQMVSSNDINENKGGVLAIMVLISTDMDSENVNRGAGGNSKYSNYLRHLLPSSDANVMELSAKAIGQLAKISGARSEFFVKFEIQKAVEWLSGERQEQKRHAAVLILRELAECVPTYFFQQVQLVFEPILSTVRDPKLSIRDSAVKALRAALVVTAQRETAKQMQKPAWYKQCYDEAKPAFDEIYSPREKSVNRDDRIHGSLLVLNELMRCSNAKWEHKYHDLNRKLCSTPHHQDSLPFLQKIRLPVFFSKSKTSDSESLLRPPLVEDPICESAACRCLIAENFDEICLSVLTQRVSRSPFIHHTLLSILPRLAAFNRQKFVDLHLQAVMVYLQATVRQKDRDRAPVAFIALGFIAVAVEMDIKPHLQKIMEVVRVSMANKETGSGKKRLEPALFGCITLLGNAVGDMIKDDIKQLLPSMFASGLSPALTTALRELARTIPQLKRQISEGLLGMLSQVVMNTELKHPGQPAQVSNTPPVPPIQYDVASVVLALKTLGTFNFDGYSLLQFVRRCSEHHLYCDQTEIRLEAVSTCVRLLRLAIESASTKPSPTVVQTVSDVLSKLLVVAITDVEADVRMRVMESLDCAFDKHLGQAENLSALFVIMNDEIFEIRELAVCTIGRLSSVNPAYAMPSLRKTLIQLICELEHSGMSRNKEQSAKMLDHLVLNAPKLIQPYIQPILRVLVPKLKENESNPIVVINVLKVIGNLAEINGDEMVSWREGLANILLELMGDVSSPEKRGYALWCLGQVVGATGFVVEPYSKYPTLMDTLINFLKTEQQPGIRRITIRVLGLLGALDTYKNKMNHGQIDIQVNSTALLAVSDGKSEIESSYELTTSEMLVNMSTSTLEEFYPAVAIATLMRIIRDPALSRHHLMVVQAVTFIFISLGIKCVPYIPQVIPSFINVIRTAESSFRDFLLQQLATLIAIMKQHIRNYLDDIFKLIKEFWIVNTPLQSTLILLVEHIAVALGAEFKVYMPLLMPQILKVLSNDTSKDRMVTVKLLNALKKFGGNLDEYLHLVLPCIVNLFNPVEVPVTVCKEALETIDHLSDYLDFTDYASRIIHPLVKSMDANQEVVPVAMETLCSMIVQLNRKYCIFVPLVNRVITKHKISCHRYEVLVTNIVSGNALNPEDDYLGSKQRTSRNKVRDTSLTSEHTTIKKVHTSAPSLQVASNTSRKDDWLEWLRSLSIELLKSSSSPALRSCGALAETYMQLPRDLFNAAFVSCWTEIPEHHQQELIRTLEQALMVPDLPEITQTILNLAEFMEHCDKGPLPLDPQILGEKAMQCRAYAKALHYKEEEFHKEPTSQVVEALISINNKLQQREAAMGLLEYARNHECEQLKVEERWYEKLHDWEKALDAYHEKLQENPHDIEFALGKMRCMEALGDWEQLQGVACKHWNQVDESGRERMSRMAAASAWGLEQWENVEKYVQCIPKDTMDGSFYRAVLSIHKRQYDVAKELIESSRDLLDAELTSMAGESYQRAYPAMVSVQMLAELEEVIQYDLFPQRRPVIRNMWWKRLQGCQRVVEDWQKIIQVRTLVVSPQEDMYTWLKYASLCRKSGRLTLSHKTLVMLMGTDPSVSVDQPLPTNFPQVTYAFTKHLWTSGEKKRAYSQLNQFVQTAQNLSAIHLSGPDEFKQPELRRRLFARCYMKLGSWQEQLQGINDQSIPSILQCYMTATQHDNMWYKAWHAWAYMNFQTVLFYKSQQMQNLSEDEKNQQVNQYTVPAVEGFFKSIALSKGSSLQDTLRLLTLWFDYGQWPQVYEAIIEGIRTIEIETWLSVIPQLIARIDTVRTFVGRLVHRLLIDIGKQHPQALVYPLTVASKSASQARRNAANKILKSMCEHSHNLVQQAVMVSDELIRVAILWHEMWHEGLEEASRLYFGERNVKGMFETLEPLHALLERGPQTLKETSFHQAYGADLGEAMEWCNQYKVSGNVRDLNQAWDLYYHVFRRITRQLPQLTSLELHYVSPKLLTCRDLELAVPGSYVPNQPVVRIAYINSSLTVITSKQRPRKLGIRGSNGKEYVFLLKGHEDLRQDERVMQLFGLVNSLLMGDPDTSRRNLTIQRYAVIPLSTNSGLIGWVPHCDTLHTLIKDYREKKKILLNIEHRIMTRMAPDYDHLTLMQKVEVFEHALRNSHGDDLARLLWLKSPSSEVWFDRRTNYTRSLAVMSMVGYILGLGDRHPSNLMLDRLSGKILHIDFGDCFEVAMNRDKFPEKIPFRLTRMLVNAMEVTGINGTYTRTCESVMKVLHRNKDSLMAVLEAFVYDPLLNWRLMENNNASTKCKRAQHSSSHSQEQISSDLNDSVSAMLNNSATNKMPVESSMENTGTGPRDGSQPETTNKKALAIITRVKEKLTGRDFNHEEPVDVHKQVELLIQQATSNENLCQCYIGWCPFW</sequence>
<dbReference type="CDD" id="cd05169">
    <property type="entry name" value="PIKKc_TOR"/>
    <property type="match status" value="1"/>
</dbReference>
<evidence type="ECO:0000259" key="15">
    <source>
        <dbReference type="PROSITE" id="PS51189"/>
    </source>
</evidence>
<dbReference type="SMART" id="SM01343">
    <property type="entry name" value="FATC"/>
    <property type="match status" value="1"/>
</dbReference>
<evidence type="ECO:0000256" key="13">
    <source>
        <dbReference type="SAM" id="MobiDB-lite"/>
    </source>
</evidence>
<feature type="region of interest" description="Disordered" evidence="13">
    <location>
        <begin position="1"/>
        <end position="20"/>
    </location>
</feature>
<dbReference type="InterPro" id="IPR011009">
    <property type="entry name" value="Kinase-like_dom_sf"/>
</dbReference>
<comment type="catalytic activity">
    <reaction evidence="11">
        <text>L-seryl-[protein] + ATP = O-phospho-L-seryl-[protein] + ADP + H(+)</text>
        <dbReference type="Rhea" id="RHEA:17989"/>
        <dbReference type="Rhea" id="RHEA-COMP:9863"/>
        <dbReference type="Rhea" id="RHEA-COMP:11604"/>
        <dbReference type="ChEBI" id="CHEBI:15378"/>
        <dbReference type="ChEBI" id="CHEBI:29999"/>
        <dbReference type="ChEBI" id="CHEBI:30616"/>
        <dbReference type="ChEBI" id="CHEBI:83421"/>
        <dbReference type="ChEBI" id="CHEBI:456216"/>
        <dbReference type="EC" id="2.7.11.1"/>
    </reaction>
</comment>
<dbReference type="GO" id="GO:0051321">
    <property type="term" value="P:meiotic cell cycle"/>
    <property type="evidence" value="ECO:0007669"/>
    <property type="project" value="UniProtKB-KW"/>
</dbReference>
<dbReference type="InterPro" id="IPR036940">
    <property type="entry name" value="PI3/4_kinase_cat_sf"/>
</dbReference>
<dbReference type="GO" id="GO:0000785">
    <property type="term" value="C:chromatin"/>
    <property type="evidence" value="ECO:0007669"/>
    <property type="project" value="UniProtKB-ARBA"/>
</dbReference>
<evidence type="ECO:0000256" key="7">
    <source>
        <dbReference type="ARBA" id="ARBA00022840"/>
    </source>
</evidence>
<dbReference type="InterPro" id="IPR026683">
    <property type="entry name" value="TOR_cat"/>
</dbReference>
<evidence type="ECO:0000256" key="8">
    <source>
        <dbReference type="ARBA" id="ARBA00023254"/>
    </source>
</evidence>
<feature type="domain" description="FATC" evidence="16">
    <location>
        <begin position="2417"/>
        <end position="2449"/>
    </location>
</feature>
<evidence type="ECO:0000256" key="5">
    <source>
        <dbReference type="ARBA" id="ARBA00022741"/>
    </source>
</evidence>
<feature type="region of interest" description="Disordered" evidence="13">
    <location>
        <begin position="2367"/>
        <end position="2392"/>
    </location>
</feature>
<keyword evidence="8" id="KW-0469">Meiosis</keyword>
<dbReference type="FunFam" id="1.20.120.150:FF:000001">
    <property type="entry name" value="Serine/threonine-protein kinase TOR"/>
    <property type="match status" value="1"/>
</dbReference>
<evidence type="ECO:0000313" key="18">
    <source>
        <dbReference type="EMBL" id="JAQ07197.1"/>
    </source>
</evidence>
<dbReference type="FunFam" id="1.25.10.10:FF:000371">
    <property type="entry name" value="Serine/threonine-protein kinase TOR"/>
    <property type="match status" value="1"/>
</dbReference>
<dbReference type="InterPro" id="IPR011990">
    <property type="entry name" value="TPR-like_helical_dom_sf"/>
</dbReference>
<dbReference type="PROSITE" id="PS51190">
    <property type="entry name" value="FATC"/>
    <property type="match status" value="1"/>
</dbReference>
<comment type="catalytic activity">
    <reaction evidence="10 12">
        <text>L-threonyl-[protein] + ATP = O-phospho-L-threonyl-[protein] + ADP + H(+)</text>
        <dbReference type="Rhea" id="RHEA:46608"/>
        <dbReference type="Rhea" id="RHEA-COMP:11060"/>
        <dbReference type="Rhea" id="RHEA-COMP:11605"/>
        <dbReference type="ChEBI" id="CHEBI:15378"/>
        <dbReference type="ChEBI" id="CHEBI:30013"/>
        <dbReference type="ChEBI" id="CHEBI:30616"/>
        <dbReference type="ChEBI" id="CHEBI:61977"/>
        <dbReference type="ChEBI" id="CHEBI:456216"/>
        <dbReference type="EC" id="2.7.11.1"/>
    </reaction>
</comment>
<dbReference type="EMBL" id="GDHC01020467">
    <property type="protein sequence ID" value="JAP98161.1"/>
    <property type="molecule type" value="Transcribed_RNA"/>
</dbReference>
<dbReference type="Pfam" id="PF11865">
    <property type="entry name" value="mTOR_dom"/>
    <property type="match status" value="1"/>
</dbReference>
<gene>
    <name evidence="18" type="primary">Tor_1</name>
    <name evidence="17" type="synonym">Tor_2</name>
    <name evidence="18" type="ORF">g.90756</name>
    <name evidence="17" type="ORF">g.90758</name>
</gene>
<evidence type="ECO:0000259" key="14">
    <source>
        <dbReference type="PROSITE" id="PS50290"/>
    </source>
</evidence>
<dbReference type="GO" id="GO:1901992">
    <property type="term" value="P:positive regulation of mitotic cell cycle phase transition"/>
    <property type="evidence" value="ECO:0007669"/>
    <property type="project" value="UniProtKB-ARBA"/>
</dbReference>
<keyword evidence="4" id="KW-0677">Repeat</keyword>
<dbReference type="GO" id="GO:0005737">
    <property type="term" value="C:cytoplasm"/>
    <property type="evidence" value="ECO:0007669"/>
    <property type="project" value="TreeGrafter"/>
</dbReference>
<dbReference type="Pfam" id="PF08771">
    <property type="entry name" value="FRB_dom"/>
    <property type="match status" value="1"/>
</dbReference>
<keyword evidence="5 12" id="KW-0547">Nucleotide-binding</keyword>
<dbReference type="PANTHER" id="PTHR11139:SF9">
    <property type="entry name" value="SERINE_THREONINE-PROTEIN KINASE MTOR"/>
    <property type="match status" value="1"/>
</dbReference>
<accession>A0A146LK87</accession>
<evidence type="ECO:0000256" key="1">
    <source>
        <dbReference type="ARBA" id="ARBA00011031"/>
    </source>
</evidence>
<dbReference type="Gene3D" id="3.30.1010.10">
    <property type="entry name" value="Phosphatidylinositol 3-kinase Catalytic Subunit, Chain A, domain 4"/>
    <property type="match status" value="1"/>
</dbReference>
<dbReference type="FunFam" id="3.30.1010.10:FF:000004">
    <property type="entry name" value="Serine/threonine-protein kinase TOR"/>
    <property type="match status" value="1"/>
</dbReference>
<dbReference type="GO" id="GO:0045944">
    <property type="term" value="P:positive regulation of transcription by RNA polymerase II"/>
    <property type="evidence" value="ECO:0007669"/>
    <property type="project" value="UniProtKB-ARBA"/>
</dbReference>
<organism evidence="18">
    <name type="scientific">Lygus hesperus</name>
    <name type="common">Western plant bug</name>
    <dbReference type="NCBI Taxonomy" id="30085"/>
    <lineage>
        <taxon>Eukaryota</taxon>
        <taxon>Metazoa</taxon>
        <taxon>Ecdysozoa</taxon>
        <taxon>Arthropoda</taxon>
        <taxon>Hexapoda</taxon>
        <taxon>Insecta</taxon>
        <taxon>Pterygota</taxon>
        <taxon>Neoptera</taxon>
        <taxon>Paraneoptera</taxon>
        <taxon>Hemiptera</taxon>
        <taxon>Heteroptera</taxon>
        <taxon>Panheteroptera</taxon>
        <taxon>Cimicomorpha</taxon>
        <taxon>Miridae</taxon>
        <taxon>Mirini</taxon>
        <taxon>Lygus</taxon>
    </lineage>
</organism>
<dbReference type="EMBL" id="GDHC01011432">
    <property type="protein sequence ID" value="JAQ07197.1"/>
    <property type="molecule type" value="Transcribed_RNA"/>
</dbReference>
<dbReference type="Pfam" id="PF02260">
    <property type="entry name" value="FATC"/>
    <property type="match status" value="1"/>
</dbReference>
<dbReference type="SMART" id="SM01346">
    <property type="entry name" value="DUF3385"/>
    <property type="match status" value="1"/>
</dbReference>
<dbReference type="GO" id="GO:0038202">
    <property type="term" value="P:TORC1 signaling"/>
    <property type="evidence" value="ECO:0007669"/>
    <property type="project" value="TreeGrafter"/>
</dbReference>
<proteinExistence type="inferred from homology"/>
<dbReference type="SUPFAM" id="SSF47212">
    <property type="entry name" value="FKBP12-rapamycin-binding domain of FKBP-rapamycin-associated protein (FRAP)"/>
    <property type="match status" value="1"/>
</dbReference>
<dbReference type="GO" id="GO:0010972">
    <property type="term" value="P:negative regulation of G2/M transition of mitotic cell cycle"/>
    <property type="evidence" value="ECO:0007669"/>
    <property type="project" value="UniProtKB-ARBA"/>
</dbReference>
<dbReference type="InterPro" id="IPR000403">
    <property type="entry name" value="PI3/4_kinase_cat_dom"/>
</dbReference>
<dbReference type="InterPro" id="IPR057564">
    <property type="entry name" value="HEAT_ATR"/>
</dbReference>
<evidence type="ECO:0000256" key="12">
    <source>
        <dbReference type="RuleBase" id="RU364109"/>
    </source>
</evidence>
<dbReference type="Pfam" id="PF23593">
    <property type="entry name" value="HEAT_ATR"/>
    <property type="match status" value="1"/>
</dbReference>
<evidence type="ECO:0000256" key="3">
    <source>
        <dbReference type="ARBA" id="ARBA00022679"/>
    </source>
</evidence>
<dbReference type="PROSITE" id="PS50290">
    <property type="entry name" value="PI3_4_KINASE_3"/>
    <property type="match status" value="1"/>
</dbReference>
<evidence type="ECO:0000256" key="6">
    <source>
        <dbReference type="ARBA" id="ARBA00022777"/>
    </source>
</evidence>
<dbReference type="EC" id="2.7.11.1" evidence="12"/>
<dbReference type="Gene3D" id="1.25.40.10">
    <property type="entry name" value="Tetratricopeptide repeat domain"/>
    <property type="match status" value="1"/>
</dbReference>
<dbReference type="InterPro" id="IPR050517">
    <property type="entry name" value="DDR_Repair_Kinase"/>
</dbReference>
<dbReference type="InterPro" id="IPR011989">
    <property type="entry name" value="ARM-like"/>
</dbReference>
<dbReference type="PANTHER" id="PTHR11139">
    <property type="entry name" value="ATAXIA TELANGIECTASIA MUTATED ATM -RELATED"/>
    <property type="match status" value="1"/>
</dbReference>
<evidence type="ECO:0000256" key="11">
    <source>
        <dbReference type="ARBA" id="ARBA00048679"/>
    </source>
</evidence>